<dbReference type="EMBL" id="MWAK01000015">
    <property type="protein sequence ID" value="OPZ93620.1"/>
    <property type="molecule type" value="Genomic_DNA"/>
</dbReference>
<evidence type="ECO:0000313" key="9">
    <source>
        <dbReference type="EMBL" id="OPZ93620.1"/>
    </source>
</evidence>
<dbReference type="AlphaFoldDB" id="A0A1V5ML20"/>
<accession>A0A1V5ML20</accession>
<feature type="transmembrane region" description="Helical" evidence="7">
    <location>
        <begin position="412"/>
        <end position="434"/>
    </location>
</feature>
<evidence type="ECO:0000256" key="4">
    <source>
        <dbReference type="ARBA" id="ARBA00022692"/>
    </source>
</evidence>
<dbReference type="PANTHER" id="PTHR43867">
    <property type="entry name" value="CELLULOSE SYNTHASE CATALYTIC SUBUNIT A [UDP-FORMING]"/>
    <property type="match status" value="1"/>
</dbReference>
<keyword evidence="4 7" id="KW-0812">Transmembrane</keyword>
<evidence type="ECO:0000256" key="2">
    <source>
        <dbReference type="ARBA" id="ARBA00022676"/>
    </source>
</evidence>
<organism evidence="9">
    <name type="scientific">candidate division TA06 bacterium ADurb.Bin417</name>
    <dbReference type="NCBI Taxonomy" id="1852828"/>
    <lineage>
        <taxon>Bacteria</taxon>
        <taxon>Bacteria division TA06</taxon>
    </lineage>
</organism>
<reference evidence="9" key="1">
    <citation type="submission" date="2017-02" db="EMBL/GenBank/DDBJ databases">
        <title>Delving into the versatile metabolic prowess of the omnipresent phylum Bacteroidetes.</title>
        <authorList>
            <person name="Nobu M.K."/>
            <person name="Mei R."/>
            <person name="Narihiro T."/>
            <person name="Kuroda K."/>
            <person name="Liu W.-T."/>
        </authorList>
    </citation>
    <scope>NUCLEOTIDE SEQUENCE</scope>
    <source>
        <strain evidence="9">ADurb.Bin417</strain>
    </source>
</reference>
<dbReference type="InterPro" id="IPR001173">
    <property type="entry name" value="Glyco_trans_2-like"/>
</dbReference>
<dbReference type="PANTHER" id="PTHR43867:SF2">
    <property type="entry name" value="CELLULOSE SYNTHASE CATALYTIC SUBUNIT A [UDP-FORMING]"/>
    <property type="match status" value="1"/>
</dbReference>
<dbReference type="Gene3D" id="3.90.550.10">
    <property type="entry name" value="Spore Coat Polysaccharide Biosynthesis Protein SpsA, Chain A"/>
    <property type="match status" value="1"/>
</dbReference>
<dbReference type="EC" id="2.4.1.-" evidence="9"/>
<dbReference type="CDD" id="cd06427">
    <property type="entry name" value="CESA_like_2"/>
    <property type="match status" value="1"/>
</dbReference>
<evidence type="ECO:0000256" key="7">
    <source>
        <dbReference type="SAM" id="Phobius"/>
    </source>
</evidence>
<feature type="transmembrane region" description="Helical" evidence="7">
    <location>
        <begin position="45"/>
        <end position="67"/>
    </location>
</feature>
<evidence type="ECO:0000256" key="6">
    <source>
        <dbReference type="ARBA" id="ARBA00023136"/>
    </source>
</evidence>
<dbReference type="Proteomes" id="UP000485484">
    <property type="component" value="Unassembled WGS sequence"/>
</dbReference>
<comment type="caution">
    <text evidence="9">The sequence shown here is derived from an EMBL/GenBank/DDBJ whole genome shotgun (WGS) entry which is preliminary data.</text>
</comment>
<protein>
    <submittedName>
        <fullName evidence="9">Beta-monoglucosyldiacylglycerol synthase</fullName>
        <ecNumber evidence="9">2.4.1.-</ecNumber>
    </submittedName>
</protein>
<feature type="domain" description="Glycosyltransferase 2-like" evidence="8">
    <location>
        <begin position="176"/>
        <end position="370"/>
    </location>
</feature>
<dbReference type="GO" id="GO:0016020">
    <property type="term" value="C:membrane"/>
    <property type="evidence" value="ECO:0007669"/>
    <property type="project" value="UniProtKB-SubCell"/>
</dbReference>
<dbReference type="GO" id="GO:0016757">
    <property type="term" value="F:glycosyltransferase activity"/>
    <property type="evidence" value="ECO:0007669"/>
    <property type="project" value="UniProtKB-KW"/>
</dbReference>
<keyword evidence="3 9" id="KW-0808">Transferase</keyword>
<evidence type="ECO:0000256" key="3">
    <source>
        <dbReference type="ARBA" id="ARBA00022679"/>
    </source>
</evidence>
<feature type="transmembrane region" description="Helical" evidence="7">
    <location>
        <begin position="338"/>
        <end position="364"/>
    </location>
</feature>
<keyword evidence="5 7" id="KW-1133">Transmembrane helix</keyword>
<proteinExistence type="predicted"/>
<dbReference type="SUPFAM" id="SSF53448">
    <property type="entry name" value="Nucleotide-diphospho-sugar transferases"/>
    <property type="match status" value="1"/>
</dbReference>
<keyword evidence="2 9" id="KW-0328">Glycosyltransferase</keyword>
<comment type="subcellular location">
    <subcellularLocation>
        <location evidence="1">Membrane</location>
        <topology evidence="1">Multi-pass membrane protein</topology>
    </subcellularLocation>
</comment>
<dbReference type="InterPro" id="IPR050321">
    <property type="entry name" value="Glycosyltr_2/OpgH_subfam"/>
</dbReference>
<feature type="transmembrane region" description="Helical" evidence="7">
    <location>
        <begin position="384"/>
        <end position="405"/>
    </location>
</feature>
<feature type="transmembrane region" description="Helical" evidence="7">
    <location>
        <begin position="20"/>
        <end position="39"/>
    </location>
</feature>
<dbReference type="InterPro" id="IPR029044">
    <property type="entry name" value="Nucleotide-diphossugar_trans"/>
</dbReference>
<evidence type="ECO:0000256" key="1">
    <source>
        <dbReference type="ARBA" id="ARBA00004141"/>
    </source>
</evidence>
<evidence type="ECO:0000256" key="5">
    <source>
        <dbReference type="ARBA" id="ARBA00022989"/>
    </source>
</evidence>
<sequence>MKTFLMDDARNTLDPRQKAALFIFLVAAGFLLGWRRPLFLWTFNFLASFFYLTSSFYKFLLVFLGLYRRSEIFVPADELDRIDPKELPVYTILLPLYRETEVLDQLISSIARLDYPAERLDVKLLIEANDTPMRAALAARSLPGNFELVIIPDSRPKTKPKACNVGLEQARGEFLVIYDAEDIPDSDQLKKSVWAYRNLQDPRVICLQAKLNYYNSRQNLLTRWFTAEYSMWFDLYLPGMDFLQVPIPLGGTSNHFRTDKLRELGGWDPYNVAEDCELGIRLFRAGYRTRVLDSTTWEEANSHLGNWLAQRSRWVKGYLQTFLVHHRRPVQLVRELGWFNYLSFSLSVGGLFVVLLLNPLYWVTTSLWLLRYWGRPELLFPNPYYELVTRALLAGNFIFILLNLLGCVRRRLYYLVPVTFIAPFYWLLMSLGAWQGFRQLIFSPHYWAKSRHGLTVTLLEAGEAGVE</sequence>
<dbReference type="Pfam" id="PF13632">
    <property type="entry name" value="Glyco_trans_2_3"/>
    <property type="match status" value="1"/>
</dbReference>
<gene>
    <name evidence="9" type="ORF">BWY73_00221</name>
</gene>
<evidence type="ECO:0000259" key="8">
    <source>
        <dbReference type="Pfam" id="PF13632"/>
    </source>
</evidence>
<keyword evidence="6 7" id="KW-0472">Membrane</keyword>
<name>A0A1V5ML20_UNCT6</name>